<comment type="similarity">
    <text evidence="1">Belongs to the BLM10 family.</text>
</comment>
<dbReference type="GO" id="GO:0006281">
    <property type="term" value="P:DNA repair"/>
    <property type="evidence" value="ECO:0007669"/>
    <property type="project" value="UniProtKB-KW"/>
</dbReference>
<dbReference type="STRING" id="1230905.A0A1G4K368"/>
<evidence type="ECO:0000256" key="3">
    <source>
        <dbReference type="ARBA" id="ARBA00022763"/>
    </source>
</evidence>
<evidence type="ECO:0000259" key="6">
    <source>
        <dbReference type="Pfam" id="PF11919"/>
    </source>
</evidence>
<proteinExistence type="inferred from homology"/>
<feature type="domain" description="Proteasome activator Blm10 middle HEAT repeats region" evidence="7">
    <location>
        <begin position="502"/>
        <end position="1017"/>
    </location>
</feature>
<dbReference type="GO" id="GO:0010499">
    <property type="term" value="P:proteasomal ubiquitin-independent protein catabolic process"/>
    <property type="evidence" value="ECO:0007669"/>
    <property type="project" value="TreeGrafter"/>
</dbReference>
<dbReference type="OrthoDB" id="17907at2759"/>
<keyword evidence="4" id="KW-0234">DNA repair</keyword>
<dbReference type="InterPro" id="IPR035309">
    <property type="entry name" value="PSME4"/>
</dbReference>
<evidence type="ECO:0000313" key="10">
    <source>
        <dbReference type="Proteomes" id="UP000191024"/>
    </source>
</evidence>
<dbReference type="GO" id="GO:0005829">
    <property type="term" value="C:cytosol"/>
    <property type="evidence" value="ECO:0007669"/>
    <property type="project" value="TreeGrafter"/>
</dbReference>
<keyword evidence="3" id="KW-0227">DNA damage</keyword>
<evidence type="ECO:0000256" key="1">
    <source>
        <dbReference type="ARBA" id="ARBA00005739"/>
    </source>
</evidence>
<dbReference type="InterPro" id="IPR032430">
    <property type="entry name" value="Blm10_mid"/>
</dbReference>
<accession>A0A1G4K368</accession>
<dbReference type="GO" id="GO:0016504">
    <property type="term" value="F:peptidase activator activity"/>
    <property type="evidence" value="ECO:0007669"/>
    <property type="project" value="InterPro"/>
</dbReference>
<evidence type="ECO:0000259" key="8">
    <source>
        <dbReference type="Pfam" id="PF16547"/>
    </source>
</evidence>
<dbReference type="PANTHER" id="PTHR32170:SF3">
    <property type="entry name" value="PROTEASOME ACTIVATOR COMPLEX SUBUNIT 4"/>
    <property type="match status" value="1"/>
</dbReference>
<dbReference type="EMBL" id="LT598467">
    <property type="protein sequence ID" value="SCU97999.1"/>
    <property type="molecule type" value="Genomic_DNA"/>
</dbReference>
<evidence type="ECO:0000259" key="7">
    <source>
        <dbReference type="Pfam" id="PF16507"/>
    </source>
</evidence>
<gene>
    <name evidence="9" type="ORF">LAMI_0F12486G</name>
</gene>
<feature type="compositionally biased region" description="Acidic residues" evidence="5">
    <location>
        <begin position="193"/>
        <end position="209"/>
    </location>
</feature>
<feature type="domain" description="Proteasome activator complex subunit 4 C-terminal" evidence="6">
    <location>
        <begin position="2046"/>
        <end position="2132"/>
    </location>
</feature>
<dbReference type="GO" id="GO:0005634">
    <property type="term" value="C:nucleus"/>
    <property type="evidence" value="ECO:0007669"/>
    <property type="project" value="TreeGrafter"/>
</dbReference>
<dbReference type="InterPro" id="IPR016024">
    <property type="entry name" value="ARM-type_fold"/>
</dbReference>
<dbReference type="SUPFAM" id="SSF48371">
    <property type="entry name" value="ARM repeat"/>
    <property type="match status" value="1"/>
</dbReference>
<feature type="domain" description="Proteasome activator Blm10 N-terminal" evidence="8">
    <location>
        <begin position="74"/>
        <end position="153"/>
    </location>
</feature>
<feature type="region of interest" description="Disordered" evidence="5">
    <location>
        <begin position="189"/>
        <end position="209"/>
    </location>
</feature>
<evidence type="ECO:0000313" key="9">
    <source>
        <dbReference type="EMBL" id="SCU97999.1"/>
    </source>
</evidence>
<dbReference type="InterPro" id="IPR021843">
    <property type="entry name" value="PSME4_C"/>
</dbReference>
<dbReference type="InterPro" id="IPR032372">
    <property type="entry name" value="Blm10_N"/>
</dbReference>
<reference evidence="10" key="1">
    <citation type="submission" date="2016-03" db="EMBL/GenBank/DDBJ databases">
        <authorList>
            <person name="Devillers H."/>
        </authorList>
    </citation>
    <scope>NUCLEOTIDE SEQUENCE [LARGE SCALE GENOMIC DNA]</scope>
</reference>
<keyword evidence="2" id="KW-0677">Repeat</keyword>
<keyword evidence="10" id="KW-1185">Reference proteome</keyword>
<dbReference type="Proteomes" id="UP000191024">
    <property type="component" value="Chromosome F"/>
</dbReference>
<evidence type="ECO:0000256" key="4">
    <source>
        <dbReference type="ARBA" id="ARBA00023204"/>
    </source>
</evidence>
<dbReference type="Gene3D" id="1.10.287.2210">
    <property type="match status" value="1"/>
</dbReference>
<feature type="region of interest" description="Disordered" evidence="5">
    <location>
        <begin position="1"/>
        <end position="71"/>
    </location>
</feature>
<evidence type="ECO:0000256" key="2">
    <source>
        <dbReference type="ARBA" id="ARBA00022737"/>
    </source>
</evidence>
<organism evidence="9 10">
    <name type="scientific">Lachancea mirantina</name>
    <dbReference type="NCBI Taxonomy" id="1230905"/>
    <lineage>
        <taxon>Eukaryota</taxon>
        <taxon>Fungi</taxon>
        <taxon>Dikarya</taxon>
        <taxon>Ascomycota</taxon>
        <taxon>Saccharomycotina</taxon>
        <taxon>Saccharomycetes</taxon>
        <taxon>Saccharomycetales</taxon>
        <taxon>Saccharomycetaceae</taxon>
        <taxon>Lachancea</taxon>
    </lineage>
</organism>
<dbReference type="PANTHER" id="PTHR32170">
    <property type="entry name" value="PROTEASOME ACTIVATOR COMPLEX SUBUNIT 4"/>
    <property type="match status" value="1"/>
</dbReference>
<dbReference type="Pfam" id="PF11919">
    <property type="entry name" value="PSME4_C"/>
    <property type="match status" value="1"/>
</dbReference>
<protein>
    <submittedName>
        <fullName evidence="9">LAMI_0F12486g1_1</fullName>
    </submittedName>
</protein>
<dbReference type="Pfam" id="PF16547">
    <property type="entry name" value="BLM10_N"/>
    <property type="match status" value="1"/>
</dbReference>
<sequence>MTDRLEAPVPLRQKIASKLSMHDMKTARSSSSSDNMVPKKLKTATDMRLLSPKRPKSAVPFTGSKNGDGSGSEEIMKQRLHFYDLDYVQDFEQHSRNIYDVNSKWFSRDVKPKLSMEALLPYQTETHIEQASYLCHILVNLYIAIRSLDIQGLISISSKDLAELGSEIDELALNTDMFRLANENETSWNDINNYDEDEDDEEQDEDDYEYDGPSFGATGKITAKSATIINVNHWTNELRNCLHFDFPISLRKKLAAVYYSLALVQGQRVYRQMHVDLFESLVTINDEDTNFAELLLEAGLVLDHEPMQKFLSEFLPSPEAEYSRFEITCKPDHQLFRLMLKLAHCAKPFYRRGTFISAETMDYYISSLAPSTAFCVLPIMTSFVPYQFTSERSIADYFPFVFTLWTAAPPSVGSDTHFYDFVGCVAEEAHRSMLKHGKLECRGQSVLKEYGLFTEAQLDFLLNRIQNHLRNDFQIVSFSRAVRPLIYSLYPSSATSFFEKIKSLLKSVETFVHPSNNGPWTKIIAKFVHGFIKLYHERVKLEQRTAKAHEIPVLTTESHSLLLDTFIDVIFLGSQNKSSDMTNYYISTIGYLLDLKSSHKELIFDKVLLDLYDCLMDRYVNSSHRLISSLKQLTKAVRYMIMEPLYRVHVTNILLMLTSKIDMNDLTLTSNIMNCIVTIFSFIPLESFIKEDEYVSFESHTLPVIEQHALHLKQGLHSDTFEYNEATLNQAFKASTTVFENITKVYLEKLFQLVDTDLEEGLISKIKQTTLIMIESMSDEILKSFVESLDRMFWDNDAFKDKEPNYELITTPLGVCARRDPAFGRKLLTALIMNIRDQINRGAGSIRSSSEIQPRDVKLLTFLTALTDVLRLSSLLIKEFSTDVSELLTFLFDKITNPPLDVHTSLILHNVLLCLTSTEVIDFRLFKGSRLDAREKWGGMQFSPLRFEKEHLDFEWHIPTADEVSLAIQLLEQFTSYCMDKVENLIEHQQNDSRFSDKLKKYILIIAHALSGSSLLFDPDFSIRQNPDSLMGYREKLLLLKKIRDKQCDGQELNIDIEQIKSEKIDGELQSSDYSDYSSDVMNEINVNFGISEENVNYSLYDDTSGAPSGIATPEPQHFSGENQSSALSGSLAFRNLDIFSCNYYFADGKAKDDPLYLKVHMLRSRLGKFFHRLFKIFSIHHEDNVVLFKILLHAIKVWFTDVGQETIFGGDPGPFLDVDFLENIQNIAHIEEPYTRTCFAVKAQVLHEARLLLRSTNRSPSRLEKVLLNDVIKMSTSLYPNIHKPAQACMAQGMKQLVGSFAMVMKQTLKLLNAALDSDNEEKVNVILEVLMIKKIQRKLFSDYENIEDLTRLLLRASKMNNLDVSLKADSVLTEISTSLKIPSSVCILDPEPTSQLKPPDSSIEQQVSAIQKVKFGKRQHYISILIQLEDQLLLVARAEHELRWKSRLLVLKMILKIQSSLEIPPNRQVLVQILEMAENKHPEIVHLSIKAILSVGNKMLSLGAYHYNLKNAYDLNFQRDELKTIKTDVKGFNDHFKTEMKNFENPSYFIDAKAFVGYLSWGREMDVVSQTVAHSGLPLFNLKSNDLKTLKIFGEKLTKKFIFDTMDILIQDNESRGIYSSANIEFFALLTALISNNLTALQFSDLLEACEKYYDKSDKASMIMSVELMAGLLMGSKNTKAADLAQRDEFLVKFIDSCLDSEFNQDSSDIWAVFCWWLPTTIDIRRCKVLFNKLTDVQNLFNKNSDASAEQASKISLLKNISASLGFRAPTSEEVLPFLTFDHPYDQVRQAIARLFATLLQTRLNPSFSSVPELLEYTSNESGLGRRIRFVPEVFHQKIQWLFDDIEKNRNEVEGLSPQEIIRTKYYFQACTALNWLISFMQSQTSGILISYLKDHIAPFLMNLAQMRELCSLAKLDPGSCYISMSVWPLNAEEVDTVMALFGSMSLKTSNEIRLHLTFLENFYSRNMLMLSASQKQLLLDYVVHYIYDEQHVEVRLRAANVLSGIVHNLREKEILEELITKFESGLGKFSLIEKRTLSKSSSEVHGSVIGLGAVISAFPYVFPLPQWIPRQLSFLASWARTSGVAGAAAKEIISGFKKVRADTWHVDRAVFTSDELEDLEGVTWRSYYA</sequence>
<dbReference type="Pfam" id="PF16507">
    <property type="entry name" value="HEAT_PSME4_mid"/>
    <property type="match status" value="1"/>
</dbReference>
<name>A0A1G4K368_9SACH</name>
<dbReference type="GO" id="GO:0070628">
    <property type="term" value="F:proteasome binding"/>
    <property type="evidence" value="ECO:0007669"/>
    <property type="project" value="InterPro"/>
</dbReference>
<evidence type="ECO:0000256" key="5">
    <source>
        <dbReference type="SAM" id="MobiDB-lite"/>
    </source>
</evidence>